<dbReference type="Proteomes" id="UP000310158">
    <property type="component" value="Unassembled WGS sequence"/>
</dbReference>
<dbReference type="EMBL" id="SGPL01000315">
    <property type="protein sequence ID" value="THH13927.1"/>
    <property type="molecule type" value="Genomic_DNA"/>
</dbReference>
<proteinExistence type="predicted"/>
<protein>
    <submittedName>
        <fullName evidence="2">Uncharacterized protein</fullName>
    </submittedName>
</protein>
<feature type="non-terminal residue" evidence="2">
    <location>
        <position position="1"/>
    </location>
</feature>
<keyword evidence="3" id="KW-1185">Reference proteome</keyword>
<dbReference type="AlphaFoldDB" id="A0A4S4LPT5"/>
<sequence length="199" mass="20754">TPDKAAEVVPAPLSASAIDHSIMNRNEHVPMDSSQLAASSRREDVLSSTAANGSRDQLITAADATVTGLNCWSRENPIEPRNSPTTHRAHSVKQETTPRRPSISSARGPSSAVPMSSVSPPKMQPPMVTINAGSRPATPNYIAEKASYLQAGSGSTGSGSGSSSWGHHRKGLSIDKMGFGKIFGSGSEQTHMTNGMGSC</sequence>
<name>A0A4S4LPT5_9AGAM</name>
<reference evidence="2 3" key="1">
    <citation type="submission" date="2019-02" db="EMBL/GenBank/DDBJ databases">
        <title>Genome sequencing of the rare red list fungi Bondarzewia mesenterica.</title>
        <authorList>
            <person name="Buettner E."/>
            <person name="Kellner H."/>
        </authorList>
    </citation>
    <scope>NUCLEOTIDE SEQUENCE [LARGE SCALE GENOMIC DNA]</scope>
    <source>
        <strain evidence="2 3">DSM 108281</strain>
    </source>
</reference>
<feature type="region of interest" description="Disordered" evidence="1">
    <location>
        <begin position="73"/>
        <end position="135"/>
    </location>
</feature>
<comment type="caution">
    <text evidence="2">The sequence shown here is derived from an EMBL/GenBank/DDBJ whole genome shotgun (WGS) entry which is preliminary data.</text>
</comment>
<evidence type="ECO:0000313" key="2">
    <source>
        <dbReference type="EMBL" id="THH13927.1"/>
    </source>
</evidence>
<organism evidence="2 3">
    <name type="scientific">Bondarzewia mesenterica</name>
    <dbReference type="NCBI Taxonomy" id="1095465"/>
    <lineage>
        <taxon>Eukaryota</taxon>
        <taxon>Fungi</taxon>
        <taxon>Dikarya</taxon>
        <taxon>Basidiomycota</taxon>
        <taxon>Agaricomycotina</taxon>
        <taxon>Agaricomycetes</taxon>
        <taxon>Russulales</taxon>
        <taxon>Bondarzewiaceae</taxon>
        <taxon>Bondarzewia</taxon>
    </lineage>
</organism>
<feature type="region of interest" description="Disordered" evidence="1">
    <location>
        <begin position="150"/>
        <end position="169"/>
    </location>
</feature>
<gene>
    <name evidence="2" type="ORF">EW146_g6347</name>
</gene>
<evidence type="ECO:0000256" key="1">
    <source>
        <dbReference type="SAM" id="MobiDB-lite"/>
    </source>
</evidence>
<accession>A0A4S4LPT5</accession>
<evidence type="ECO:0000313" key="3">
    <source>
        <dbReference type="Proteomes" id="UP000310158"/>
    </source>
</evidence>
<feature type="compositionally biased region" description="Low complexity" evidence="1">
    <location>
        <begin position="109"/>
        <end position="128"/>
    </location>
</feature>